<comment type="caution">
    <text evidence="2">The sequence shown here is derived from an EMBL/GenBank/DDBJ whole genome shotgun (WGS) entry which is preliminary data.</text>
</comment>
<feature type="chain" id="PRO_5021901667" description="T9SS type A sorting domain-containing protein" evidence="1">
    <location>
        <begin position="25"/>
        <end position="669"/>
    </location>
</feature>
<evidence type="ECO:0000313" key="3">
    <source>
        <dbReference type="Proteomes" id="UP000320184"/>
    </source>
</evidence>
<gene>
    <name evidence="2" type="ORF">E6K73_00960</name>
</gene>
<evidence type="ECO:0008006" key="4">
    <source>
        <dbReference type="Google" id="ProtNLM"/>
    </source>
</evidence>
<accession>A0A538SQM8</accession>
<dbReference type="AlphaFoldDB" id="A0A538SQM8"/>
<dbReference type="Proteomes" id="UP000320184">
    <property type="component" value="Unassembled WGS sequence"/>
</dbReference>
<evidence type="ECO:0000256" key="1">
    <source>
        <dbReference type="SAM" id="SignalP"/>
    </source>
</evidence>
<name>A0A538SQM8_UNCEI</name>
<reference evidence="2 3" key="1">
    <citation type="journal article" date="2019" name="Nat. Microbiol.">
        <title>Mediterranean grassland soil C-N compound turnover is dependent on rainfall and depth, and is mediated by genomically divergent microorganisms.</title>
        <authorList>
            <person name="Diamond S."/>
            <person name="Andeer P.F."/>
            <person name="Li Z."/>
            <person name="Crits-Christoph A."/>
            <person name="Burstein D."/>
            <person name="Anantharaman K."/>
            <person name="Lane K.R."/>
            <person name="Thomas B.C."/>
            <person name="Pan C."/>
            <person name="Northen T.R."/>
            <person name="Banfield J.F."/>
        </authorList>
    </citation>
    <scope>NUCLEOTIDE SEQUENCE [LARGE SCALE GENOMIC DNA]</scope>
    <source>
        <strain evidence="2">WS_3</strain>
    </source>
</reference>
<organism evidence="2 3">
    <name type="scientific">Eiseniibacteriota bacterium</name>
    <dbReference type="NCBI Taxonomy" id="2212470"/>
    <lineage>
        <taxon>Bacteria</taxon>
        <taxon>Candidatus Eiseniibacteriota</taxon>
    </lineage>
</organism>
<keyword evidence="1" id="KW-0732">Signal</keyword>
<sequence>MKPRLLAAALGVVLAIGAEAEALARTGPNPDGRPGPVLVSERRGFSTMATQGVVGAAGTPRSPATASLAPVPRIIDFSPAPLPAGAVQIDSTQYDLQDLGSLGTRLVIGPDGRVHATWEDDFCEYEPNGCPPDTTPLPIPQRGMGYAYRNASGTWINLGKVEQPSIRCSQCSAADEAGGFGTLSVTPGGLAAIAQHMNEDGCDLRGDFYLETSVGGPAWTAYLTPISDYLFPQVVALPNGSFVVLGETIRVTSGCTHCGVSDFAVSRLAAAGASFVCATGCQCGAWTSVVSTSIFRNGYPGFPCLAAASNGRVGIAVTDFGGNVRLIESSDGTFNGGTITIRNLTNNTDATATASDSTSTQYRPYIHCHLAYNDTTPNVVWSELQARRSGSTLEFYDWRSRIRHWSPDRGITTVKQVASGEADSYDNVDLGLHGPLAGFNTLSVDWPQVGFSADGRETYVVWERFLDAQVDPTADEGLPGICTGTGFGDIMASVTRANETWSAPQNLTSTPTTDERYVSIASRNAGGIAHILFQASATNQAGVVQAQDRGTSGPLLVRRIAYLERALTGSLVAVGARGPAGAPVLRSWPNPARGRVGFQAPVSGPERGGSRAVRVFSVDGRLMARLPLSGEGLAWWDGRDRAGGTAAAGVYLARLEGSRSQPVKFLMLK</sequence>
<feature type="signal peptide" evidence="1">
    <location>
        <begin position="1"/>
        <end position="24"/>
    </location>
</feature>
<protein>
    <recommendedName>
        <fullName evidence="4">T9SS type A sorting domain-containing protein</fullName>
    </recommendedName>
</protein>
<evidence type="ECO:0000313" key="2">
    <source>
        <dbReference type="EMBL" id="TMQ53666.1"/>
    </source>
</evidence>
<proteinExistence type="predicted"/>
<dbReference type="EMBL" id="VBOT01000012">
    <property type="protein sequence ID" value="TMQ53666.1"/>
    <property type="molecule type" value="Genomic_DNA"/>
</dbReference>